<feature type="domain" description="Peptidase S8/S53" evidence="6">
    <location>
        <begin position="166"/>
        <end position="465"/>
    </location>
</feature>
<feature type="active site" description="Charge relay system" evidence="5">
    <location>
        <position position="175"/>
    </location>
</feature>
<accession>A0A4R6XNQ3</accession>
<keyword evidence="2 5" id="KW-0645">Protease</keyword>
<dbReference type="OrthoDB" id="9790784at2"/>
<organism evidence="7 8">
    <name type="scientific">Marinicella litoralis</name>
    <dbReference type="NCBI Taxonomy" id="644220"/>
    <lineage>
        <taxon>Bacteria</taxon>
        <taxon>Pseudomonadati</taxon>
        <taxon>Pseudomonadota</taxon>
        <taxon>Gammaproteobacteria</taxon>
        <taxon>Lysobacterales</taxon>
        <taxon>Marinicellaceae</taxon>
        <taxon>Marinicella</taxon>
    </lineage>
</organism>
<keyword evidence="4 5" id="KW-0720">Serine protease</keyword>
<dbReference type="EMBL" id="SNZB01000004">
    <property type="protein sequence ID" value="TDR19357.1"/>
    <property type="molecule type" value="Genomic_DNA"/>
</dbReference>
<dbReference type="RefSeq" id="WP_099020252.1">
    <property type="nucleotide sequence ID" value="NZ_NIHB01000007.1"/>
</dbReference>
<dbReference type="InterPro" id="IPR033857">
    <property type="entry name" value="Bacillopeptidase_F"/>
</dbReference>
<dbReference type="PRINTS" id="PR00723">
    <property type="entry name" value="SUBTILISIN"/>
</dbReference>
<dbReference type="InterPro" id="IPR015500">
    <property type="entry name" value="Peptidase_S8_subtilisin-rel"/>
</dbReference>
<dbReference type="Pfam" id="PF00082">
    <property type="entry name" value="Peptidase_S8"/>
    <property type="match status" value="1"/>
</dbReference>
<evidence type="ECO:0000256" key="5">
    <source>
        <dbReference type="PROSITE-ProRule" id="PRU01240"/>
    </source>
</evidence>
<dbReference type="InterPro" id="IPR036852">
    <property type="entry name" value="Peptidase_S8/S53_dom_sf"/>
</dbReference>
<dbReference type="AlphaFoldDB" id="A0A4R6XNQ3"/>
<evidence type="ECO:0000256" key="1">
    <source>
        <dbReference type="ARBA" id="ARBA00011073"/>
    </source>
</evidence>
<dbReference type="PANTHER" id="PTHR43399">
    <property type="entry name" value="SUBTILISIN-RELATED"/>
    <property type="match status" value="1"/>
</dbReference>
<dbReference type="GO" id="GO:0004252">
    <property type="term" value="F:serine-type endopeptidase activity"/>
    <property type="evidence" value="ECO:0007669"/>
    <property type="project" value="UniProtKB-UniRule"/>
</dbReference>
<evidence type="ECO:0000259" key="6">
    <source>
        <dbReference type="Pfam" id="PF00082"/>
    </source>
</evidence>
<dbReference type="Proteomes" id="UP000295724">
    <property type="component" value="Unassembled WGS sequence"/>
</dbReference>
<keyword evidence="8" id="KW-1185">Reference proteome</keyword>
<dbReference type="CDD" id="cd07481">
    <property type="entry name" value="Peptidases_S8_BacillopeptidaseF-like"/>
    <property type="match status" value="1"/>
</dbReference>
<comment type="similarity">
    <text evidence="1 5">Belongs to the peptidase S8 family.</text>
</comment>
<sequence length="487" mass="52264">MKKTLLLISMAPFINAQAEDWQHKVSAEVLKQLNSNQDVEIILRLQSPATTSNINSNNRIEKIQNKVAQLKQTAKETQKPIIEYLTANNIPYRSYWISNDLLITAKSGEITALLARKEIKKAFSNAPIQLNLPAPNKQTIQTPTAIEWNVSMVNAPQVWSNYGVTGENIIIAGQDTGYQWNHPALLDRYRGWDGQSADHNYNWHDSIDSPQVSCGNAPCDDHGHGSHTMGTMIGDDGATNQIGVAPGAQWIGCRNMDVGNGTPTSYAECFQWFLEPTDLNGQNPDSNYAPHIINNSWGCPGFEGCTDPLVLRDTVNNVVAAGILVVSSAGNSGSACNTITTPAAIYDKSLTVGSTTSSDLISGFSSRGGVVVDGVELIKPNLSAPGSSVRSANNNSGYTTFSGTSMASPNVAAVAALVMSANPSLAGKPELVKKVLERTSVPKTSTQTCNGVPGSTIPNNTFGWGRIDALQAVDFASDLIYFDDFQQ</sequence>
<reference evidence="7 8" key="1">
    <citation type="submission" date="2019-03" db="EMBL/GenBank/DDBJ databases">
        <title>Genomic Encyclopedia of Type Strains, Phase IV (KMG-IV): sequencing the most valuable type-strain genomes for metagenomic binning, comparative biology and taxonomic classification.</title>
        <authorList>
            <person name="Goeker M."/>
        </authorList>
    </citation>
    <scope>NUCLEOTIDE SEQUENCE [LARGE SCALE GENOMIC DNA]</scope>
    <source>
        <strain evidence="7 8">DSM 25488</strain>
    </source>
</reference>
<name>A0A4R6XNQ3_9GAMM</name>
<gene>
    <name evidence="7" type="ORF">C8D91_1906</name>
</gene>
<dbReference type="SUPFAM" id="SSF52743">
    <property type="entry name" value="Subtilisin-like"/>
    <property type="match status" value="1"/>
</dbReference>
<feature type="active site" description="Charge relay system" evidence="5">
    <location>
        <position position="405"/>
    </location>
</feature>
<keyword evidence="3 5" id="KW-0378">Hydrolase</keyword>
<evidence type="ECO:0000313" key="8">
    <source>
        <dbReference type="Proteomes" id="UP000295724"/>
    </source>
</evidence>
<dbReference type="InterPro" id="IPR051048">
    <property type="entry name" value="Peptidase_S8/S53_subtilisin"/>
</dbReference>
<dbReference type="PROSITE" id="PS00138">
    <property type="entry name" value="SUBTILASE_SER"/>
    <property type="match status" value="1"/>
</dbReference>
<evidence type="ECO:0000256" key="2">
    <source>
        <dbReference type="ARBA" id="ARBA00022670"/>
    </source>
</evidence>
<dbReference type="PROSITE" id="PS51892">
    <property type="entry name" value="SUBTILASE"/>
    <property type="match status" value="1"/>
</dbReference>
<dbReference type="Gene3D" id="3.40.50.200">
    <property type="entry name" value="Peptidase S8/S53 domain"/>
    <property type="match status" value="1"/>
</dbReference>
<dbReference type="InterPro" id="IPR023828">
    <property type="entry name" value="Peptidase_S8_Ser-AS"/>
</dbReference>
<comment type="caution">
    <text evidence="7">The sequence shown here is derived from an EMBL/GenBank/DDBJ whole genome shotgun (WGS) entry which is preliminary data.</text>
</comment>
<dbReference type="InterPro" id="IPR000209">
    <property type="entry name" value="Peptidase_S8/S53_dom"/>
</dbReference>
<evidence type="ECO:0000256" key="3">
    <source>
        <dbReference type="ARBA" id="ARBA00022801"/>
    </source>
</evidence>
<proteinExistence type="inferred from homology"/>
<dbReference type="PANTHER" id="PTHR43399:SF4">
    <property type="entry name" value="CELL WALL-ASSOCIATED PROTEASE"/>
    <property type="match status" value="1"/>
</dbReference>
<feature type="active site" description="Charge relay system" evidence="5">
    <location>
        <position position="224"/>
    </location>
</feature>
<evidence type="ECO:0000256" key="4">
    <source>
        <dbReference type="ARBA" id="ARBA00022825"/>
    </source>
</evidence>
<dbReference type="GO" id="GO:0006508">
    <property type="term" value="P:proteolysis"/>
    <property type="evidence" value="ECO:0007669"/>
    <property type="project" value="UniProtKB-KW"/>
</dbReference>
<protein>
    <submittedName>
        <fullName evidence="7">Subtilase family protein</fullName>
    </submittedName>
</protein>
<evidence type="ECO:0000313" key="7">
    <source>
        <dbReference type="EMBL" id="TDR19357.1"/>
    </source>
</evidence>